<evidence type="ECO:0000313" key="2">
    <source>
        <dbReference type="EMBL" id="RBP37409.1"/>
    </source>
</evidence>
<reference evidence="2 3" key="1">
    <citation type="submission" date="2018-06" db="EMBL/GenBank/DDBJ databases">
        <title>Genomic Encyclopedia of Type Strains, Phase IV (KMG-IV): sequencing the most valuable type-strain genomes for metagenomic binning, comparative biology and taxonomic classification.</title>
        <authorList>
            <person name="Goeker M."/>
        </authorList>
    </citation>
    <scope>NUCLEOTIDE SEQUENCE [LARGE SCALE GENOMIC DNA]</scope>
    <source>
        <strain evidence="2 3">DSM 25532</strain>
    </source>
</reference>
<sequence length="302" mass="32877">MRAVLCCLALICGCTTATAQRVVQVRWESAHAAPPVKLSGSAGDWLPAFRLAVQTLPEAAIVSLSLSQPQMLGLSKADAEKLQRLTAERYRLMAGDALFQRAPTALPYCYSEAKPREGLATVYVPNEVTQDTNCIVFLHGYGGSFLWCLHVLVEAFPEAVIICPAYGMSTGNIPPAYVKEAITRTISVTGTSLPRPVLMGLSAGGFGACKVYADTPQDWKRLICLAAYAPDTVLTEFTKGMDVCFLAGEKEEFVSNGYFNRGVQQARARGGLVRANLIPEAGHFFLLEKQETTFSILKEWMK</sequence>
<dbReference type="AlphaFoldDB" id="A0A366H5S1"/>
<evidence type="ECO:0000256" key="1">
    <source>
        <dbReference type="SAM" id="SignalP"/>
    </source>
</evidence>
<name>A0A366H5S1_9BACT</name>
<evidence type="ECO:0008006" key="4">
    <source>
        <dbReference type="Google" id="ProtNLM"/>
    </source>
</evidence>
<keyword evidence="1" id="KW-0732">Signal</keyword>
<evidence type="ECO:0000313" key="3">
    <source>
        <dbReference type="Proteomes" id="UP000253426"/>
    </source>
</evidence>
<dbReference type="RefSeq" id="WP_113961631.1">
    <property type="nucleotide sequence ID" value="NZ_QNRR01000014.1"/>
</dbReference>
<feature type="signal peptide" evidence="1">
    <location>
        <begin position="1"/>
        <end position="19"/>
    </location>
</feature>
<dbReference type="Gene3D" id="3.40.50.1820">
    <property type="entry name" value="alpha/beta hydrolase"/>
    <property type="match status" value="1"/>
</dbReference>
<protein>
    <recommendedName>
        <fullName evidence="4">Alpha/beta hydrolase family protein</fullName>
    </recommendedName>
</protein>
<keyword evidence="3" id="KW-1185">Reference proteome</keyword>
<dbReference type="Proteomes" id="UP000253426">
    <property type="component" value="Unassembled WGS sequence"/>
</dbReference>
<comment type="caution">
    <text evidence="2">The sequence shown here is derived from an EMBL/GenBank/DDBJ whole genome shotgun (WGS) entry which is preliminary data.</text>
</comment>
<gene>
    <name evidence="2" type="ORF">DES53_114147</name>
</gene>
<dbReference type="OrthoDB" id="185829at2"/>
<dbReference type="SUPFAM" id="SSF53474">
    <property type="entry name" value="alpha/beta-Hydrolases"/>
    <property type="match status" value="1"/>
</dbReference>
<proteinExistence type="predicted"/>
<dbReference type="InterPro" id="IPR029058">
    <property type="entry name" value="AB_hydrolase_fold"/>
</dbReference>
<accession>A0A366H5S1</accession>
<organism evidence="2 3">
    <name type="scientific">Roseimicrobium gellanilyticum</name>
    <dbReference type="NCBI Taxonomy" id="748857"/>
    <lineage>
        <taxon>Bacteria</taxon>
        <taxon>Pseudomonadati</taxon>
        <taxon>Verrucomicrobiota</taxon>
        <taxon>Verrucomicrobiia</taxon>
        <taxon>Verrucomicrobiales</taxon>
        <taxon>Verrucomicrobiaceae</taxon>
        <taxon>Roseimicrobium</taxon>
    </lineage>
</organism>
<feature type="chain" id="PRO_5017025434" description="Alpha/beta hydrolase family protein" evidence="1">
    <location>
        <begin position="20"/>
        <end position="302"/>
    </location>
</feature>
<dbReference type="EMBL" id="QNRR01000014">
    <property type="protein sequence ID" value="RBP37409.1"/>
    <property type="molecule type" value="Genomic_DNA"/>
</dbReference>